<keyword evidence="2" id="KW-0812">Transmembrane</keyword>
<dbReference type="RefSeq" id="WP_072862187.1">
    <property type="nucleotide sequence ID" value="NZ_FQUI01000001.1"/>
</dbReference>
<dbReference type="EMBL" id="FQUI01000001">
    <property type="protein sequence ID" value="SHE27411.1"/>
    <property type="molecule type" value="Genomic_DNA"/>
</dbReference>
<feature type="transmembrane region" description="Helical" evidence="2">
    <location>
        <begin position="79"/>
        <end position="105"/>
    </location>
</feature>
<accession>A0A1M4S5E3</accession>
<evidence type="ECO:0000256" key="2">
    <source>
        <dbReference type="SAM" id="Phobius"/>
    </source>
</evidence>
<dbReference type="OrthoDB" id="44925at2"/>
<keyword evidence="1" id="KW-0175">Coiled coil</keyword>
<reference evidence="3" key="1">
    <citation type="submission" date="2016-11" db="EMBL/GenBank/DDBJ databases">
        <authorList>
            <person name="Varghese N."/>
            <person name="Submissions S."/>
        </authorList>
    </citation>
    <scope>NUCLEOTIDE SEQUENCE [LARGE SCALE GENOMIC DNA]</scope>
    <source>
        <strain evidence="3">DSM 16785</strain>
    </source>
</reference>
<proteinExistence type="predicted"/>
<keyword evidence="2" id="KW-0472">Membrane</keyword>
<comment type="caution">
    <text evidence="3">The sequence shown here is derived from an EMBL/GenBank/DDBJ whole genome shotgun (WGS) entry which is preliminary data.</text>
</comment>
<evidence type="ECO:0000313" key="4">
    <source>
        <dbReference type="Proteomes" id="UP000184334"/>
    </source>
</evidence>
<organism evidence="3 4">
    <name type="scientific">Marinitoga hydrogenitolerans (strain DSM 16785 / JCM 12826 / AT1271)</name>
    <dbReference type="NCBI Taxonomy" id="1122195"/>
    <lineage>
        <taxon>Bacteria</taxon>
        <taxon>Thermotogati</taxon>
        <taxon>Thermotogota</taxon>
        <taxon>Thermotogae</taxon>
        <taxon>Petrotogales</taxon>
        <taxon>Petrotogaceae</taxon>
        <taxon>Marinitoga</taxon>
    </lineage>
</organism>
<dbReference type="AlphaFoldDB" id="A0A1M4S5E3"/>
<dbReference type="Proteomes" id="UP000184334">
    <property type="component" value="Unassembled WGS sequence"/>
</dbReference>
<keyword evidence="2" id="KW-1133">Transmembrane helix</keyword>
<evidence type="ECO:0000313" key="3">
    <source>
        <dbReference type="EMBL" id="SHE27411.1"/>
    </source>
</evidence>
<feature type="transmembrane region" description="Helical" evidence="2">
    <location>
        <begin position="55"/>
        <end position="73"/>
    </location>
</feature>
<gene>
    <name evidence="3" type="ORF">SAMN02745164_00048</name>
</gene>
<keyword evidence="4" id="KW-1185">Reference proteome</keyword>
<feature type="coiled-coil region" evidence="1">
    <location>
        <begin position="113"/>
        <end position="147"/>
    </location>
</feature>
<protein>
    <recommendedName>
        <fullName evidence="5">GAF domain-containing protein</fullName>
    </recommendedName>
</protein>
<evidence type="ECO:0000256" key="1">
    <source>
        <dbReference type="SAM" id="Coils"/>
    </source>
</evidence>
<sequence length="405" mass="47670">MKLSKNLYKYIEIFIILTFLFVLDLTNKYFGYVFFNPNPYFIFSLFIAVRYGINLTILVGVISTLYVFLSVFFSVKNDFFNVIISWEILKIPLFIFSLGFIIGFFRDIYIQQIELQYDQIKLLKSRIDDLEDDIRKYKNITDDLEHKLILEKQGLSLLVEKLKDIEYNNSEDIFNEAIDLISEFIYAKTVSIYILNKNNFLRLKVRKGEQFLPNSFAVDKSIVISTAKEFGSATSNVLFLTETEFNFEYEPAMAVSITDNNKVLGFITVEVIDPEKINKNTETYLKILSDWLGTLLLASKELNQDNDNTMFYQMKKFNKILEKIEERFKKFKIPYSIISGTYDKKFSVEEIRSFIRDTDFLFLDEKTKEFKIILTSCSAKGLKRVKENLEKYAYINIQEAYSKDE</sequence>
<evidence type="ECO:0008006" key="5">
    <source>
        <dbReference type="Google" id="ProtNLM"/>
    </source>
</evidence>
<dbReference type="STRING" id="1122195.SAMN02745164_00048"/>
<name>A0A1M4S5E3_MARH1</name>
<dbReference type="SUPFAM" id="SSF55781">
    <property type="entry name" value="GAF domain-like"/>
    <property type="match status" value="1"/>
</dbReference>